<keyword evidence="1" id="KW-1133">Transmembrane helix</keyword>
<protein>
    <recommendedName>
        <fullName evidence="4">Potassium channel domain-containing protein</fullName>
    </recommendedName>
</protein>
<feature type="transmembrane region" description="Helical" evidence="1">
    <location>
        <begin position="40"/>
        <end position="62"/>
    </location>
</feature>
<name>A0ABU0GT32_9BACL</name>
<feature type="transmembrane region" description="Helical" evidence="1">
    <location>
        <begin position="68"/>
        <end position="94"/>
    </location>
</feature>
<evidence type="ECO:0000313" key="2">
    <source>
        <dbReference type="EMBL" id="MDQ0428519.1"/>
    </source>
</evidence>
<evidence type="ECO:0000313" key="3">
    <source>
        <dbReference type="Proteomes" id="UP001241988"/>
    </source>
</evidence>
<proteinExistence type="predicted"/>
<keyword evidence="1" id="KW-0812">Transmembrane</keyword>
<evidence type="ECO:0008006" key="4">
    <source>
        <dbReference type="Google" id="ProtNLM"/>
    </source>
</evidence>
<organism evidence="2 3">
    <name type="scientific">Planomicrobium stackebrandtii</name>
    <dbReference type="NCBI Taxonomy" id="253160"/>
    <lineage>
        <taxon>Bacteria</taxon>
        <taxon>Bacillati</taxon>
        <taxon>Bacillota</taxon>
        <taxon>Bacilli</taxon>
        <taxon>Bacillales</taxon>
        <taxon>Caryophanaceae</taxon>
        <taxon>Planomicrobium</taxon>
    </lineage>
</organism>
<accession>A0ABU0GT32</accession>
<feature type="transmembrane region" description="Helical" evidence="1">
    <location>
        <begin position="147"/>
        <end position="166"/>
    </location>
</feature>
<dbReference type="EMBL" id="JAUSWB010000003">
    <property type="protein sequence ID" value="MDQ0428519.1"/>
    <property type="molecule type" value="Genomic_DNA"/>
</dbReference>
<reference evidence="2 3" key="1">
    <citation type="submission" date="2023-07" db="EMBL/GenBank/DDBJ databases">
        <title>Genomic Encyclopedia of Type Strains, Phase IV (KMG-IV): sequencing the most valuable type-strain genomes for metagenomic binning, comparative biology and taxonomic classification.</title>
        <authorList>
            <person name="Goeker M."/>
        </authorList>
    </citation>
    <scope>NUCLEOTIDE SEQUENCE [LARGE SCALE GENOMIC DNA]</scope>
    <source>
        <strain evidence="2 3">DSM 16419</strain>
    </source>
</reference>
<dbReference type="Proteomes" id="UP001241988">
    <property type="component" value="Unassembled WGS sequence"/>
</dbReference>
<feature type="transmembrane region" description="Helical" evidence="1">
    <location>
        <begin position="173"/>
        <end position="196"/>
    </location>
</feature>
<dbReference type="RefSeq" id="WP_308786693.1">
    <property type="nucleotide sequence ID" value="NZ_JAUSWB010000003.1"/>
</dbReference>
<feature type="transmembrane region" description="Helical" evidence="1">
    <location>
        <begin position="6"/>
        <end position="28"/>
    </location>
</feature>
<keyword evidence="3" id="KW-1185">Reference proteome</keyword>
<sequence>MNSNTSFLVSMWAIIFKWIEKISIFHFIRWIFPSLRRSYWFVDAWVLFNLVFSVVSVFILAYGDISKIYSYLLVFYGLFRVLEIFVYQVNVLLFHPLQNQASYSIHSHRRMIIALVHNFFEIIFWFAVSYLAFNINFGNEFANLNPFSVIYFSMLTMVSYTSTIAAEGWSLTAILILHFQAIVGVFMTLISLSRFISLFPKPKEMDAFQEEEILLKKVELLEKQVNKLIRLTQSQRRR</sequence>
<gene>
    <name evidence="2" type="ORF">QOZ98_001345</name>
</gene>
<keyword evidence="1" id="KW-0472">Membrane</keyword>
<evidence type="ECO:0000256" key="1">
    <source>
        <dbReference type="SAM" id="Phobius"/>
    </source>
</evidence>
<comment type="caution">
    <text evidence="2">The sequence shown here is derived from an EMBL/GenBank/DDBJ whole genome shotgun (WGS) entry which is preliminary data.</text>
</comment>
<feature type="transmembrane region" description="Helical" evidence="1">
    <location>
        <begin position="115"/>
        <end position="135"/>
    </location>
</feature>